<name>A0A2H0N816_9BACT</name>
<dbReference type="Pfam" id="PF13582">
    <property type="entry name" value="Reprolysin_3"/>
    <property type="match status" value="1"/>
</dbReference>
<dbReference type="AlphaFoldDB" id="A0A2H0N816"/>
<protein>
    <recommendedName>
        <fullName evidence="3">Peptidase M11 gametolysin domain-containing protein</fullName>
    </recommendedName>
</protein>
<evidence type="ECO:0008006" key="3">
    <source>
        <dbReference type="Google" id="ProtNLM"/>
    </source>
</evidence>
<sequence length="524" mass="59654">LRGLEIPNQAIIIDNKNTSDVKILSNPDHAETGKIKILAVPVVFSKNSLSSNLHSNTRNRINKILFSDETIFNNIYGSILSAKNFYKENSQNQIELQGDVLDPQFIDFKSESGEPCVLYKEYSKFQEKFTEKILSKNIDNIHTYDIISVFVEDICDVGGWGSVGRNYYIGGDHFIGFNTVDSSGDDISKVKIFNHELGHNLGLYHANSCEKSSIHELDNGVKRLGCQTLEYGDPFDIMGGTYQNYFFNLPHKWKLNWINEERIIQIDFEDILEDKVFTINSIDEKTSDPVGIAVNLDPTFPIHSDERYLVEYRLDKKSGSNNKVLIHRDYMTNSLPSSPSILINASNERFPMDFDLDVGESWEDRVVGIKFTVLNKTQNTTTIEISRKISDVVEKDFFKINKENIKTPLIMESGGSLSIPFITNMDTNNIIMRITNTKLNTFIDLYRLKSIIYGNNIKYEDINNLLPGNYKISFIIKESNGSAIILDSIDLNIKEPTLTISGRILGDFKILPMTINDFQPFYSS</sequence>
<comment type="caution">
    <text evidence="1">The sequence shown here is derived from an EMBL/GenBank/DDBJ whole genome shotgun (WGS) entry which is preliminary data.</text>
</comment>
<evidence type="ECO:0000313" key="1">
    <source>
        <dbReference type="EMBL" id="PIR05034.1"/>
    </source>
</evidence>
<organism evidence="1 2">
    <name type="scientific">Candidatus Liptonbacteria bacterium CG11_big_fil_rev_8_21_14_0_20_35_14</name>
    <dbReference type="NCBI Taxonomy" id="1974634"/>
    <lineage>
        <taxon>Bacteria</taxon>
        <taxon>Candidatus Liptoniibacteriota</taxon>
    </lineage>
</organism>
<dbReference type="EMBL" id="PCWO01000018">
    <property type="protein sequence ID" value="PIR05034.1"/>
    <property type="molecule type" value="Genomic_DNA"/>
</dbReference>
<feature type="non-terminal residue" evidence="1">
    <location>
        <position position="1"/>
    </location>
</feature>
<dbReference type="Proteomes" id="UP000229893">
    <property type="component" value="Unassembled WGS sequence"/>
</dbReference>
<reference evidence="1 2" key="1">
    <citation type="submission" date="2017-09" db="EMBL/GenBank/DDBJ databases">
        <title>Depth-based differentiation of microbial function through sediment-hosted aquifers and enrichment of novel symbionts in the deep terrestrial subsurface.</title>
        <authorList>
            <person name="Probst A.J."/>
            <person name="Ladd B."/>
            <person name="Jarett J.K."/>
            <person name="Geller-Mcgrath D.E."/>
            <person name="Sieber C.M."/>
            <person name="Emerson J.B."/>
            <person name="Anantharaman K."/>
            <person name="Thomas B.C."/>
            <person name="Malmstrom R."/>
            <person name="Stieglmeier M."/>
            <person name="Klingl A."/>
            <person name="Woyke T."/>
            <person name="Ryan C.M."/>
            <person name="Banfield J.F."/>
        </authorList>
    </citation>
    <scope>NUCLEOTIDE SEQUENCE [LARGE SCALE GENOMIC DNA]</scope>
    <source>
        <strain evidence="1">CG11_big_fil_rev_8_21_14_0_20_35_14</strain>
    </source>
</reference>
<evidence type="ECO:0000313" key="2">
    <source>
        <dbReference type="Proteomes" id="UP000229893"/>
    </source>
</evidence>
<feature type="non-terminal residue" evidence="1">
    <location>
        <position position="524"/>
    </location>
</feature>
<accession>A0A2H0N816</accession>
<proteinExistence type="predicted"/>
<dbReference type="SUPFAM" id="SSF55486">
    <property type="entry name" value="Metalloproteases ('zincins'), catalytic domain"/>
    <property type="match status" value="1"/>
</dbReference>
<gene>
    <name evidence="1" type="ORF">COV57_01135</name>
</gene>